<dbReference type="PANTHER" id="PTHR42917:SF2">
    <property type="entry name" value="2,4-DIENOYL-COA REDUCTASE [(2E)-ENOYL-COA-PRODUCING]"/>
    <property type="match status" value="1"/>
</dbReference>
<dbReference type="GO" id="GO:0010181">
    <property type="term" value="F:FMN binding"/>
    <property type="evidence" value="ECO:0007669"/>
    <property type="project" value="InterPro"/>
</dbReference>
<evidence type="ECO:0000256" key="8">
    <source>
        <dbReference type="ARBA" id="ARBA00023004"/>
    </source>
</evidence>
<dbReference type="Gene3D" id="3.40.50.720">
    <property type="entry name" value="NAD(P)-binding Rossmann-like Domain"/>
    <property type="match status" value="1"/>
</dbReference>
<evidence type="ECO:0000256" key="3">
    <source>
        <dbReference type="ARBA" id="ARBA00011048"/>
    </source>
</evidence>
<evidence type="ECO:0000313" key="13">
    <source>
        <dbReference type="Proteomes" id="UP000275401"/>
    </source>
</evidence>
<dbReference type="SUPFAM" id="SSF51395">
    <property type="entry name" value="FMN-linked oxidoreductases"/>
    <property type="match status" value="1"/>
</dbReference>
<organism evidence="12 13">
    <name type="scientific">Streptomyces botrytidirepellens</name>
    <dbReference type="NCBI Taxonomy" id="2486417"/>
    <lineage>
        <taxon>Bacteria</taxon>
        <taxon>Bacillati</taxon>
        <taxon>Actinomycetota</taxon>
        <taxon>Actinomycetes</taxon>
        <taxon>Kitasatosporales</taxon>
        <taxon>Streptomycetaceae</taxon>
        <taxon>Streptomyces</taxon>
    </lineage>
</organism>
<feature type="domain" description="NADH:flavin oxidoreductase/NADH oxidase N-terminal" evidence="10">
    <location>
        <begin position="5"/>
        <end position="335"/>
    </location>
</feature>
<dbReference type="Pfam" id="PF00724">
    <property type="entry name" value="Oxidored_FMN"/>
    <property type="match status" value="1"/>
</dbReference>
<dbReference type="SUPFAM" id="SSF51905">
    <property type="entry name" value="FAD/NAD(P)-binding domain"/>
    <property type="match status" value="1"/>
</dbReference>
<evidence type="ECO:0000313" key="12">
    <source>
        <dbReference type="EMBL" id="RNG28804.1"/>
    </source>
</evidence>
<keyword evidence="7" id="KW-0560">Oxidoreductase</keyword>
<comment type="caution">
    <text evidence="12">The sequence shown here is derived from an EMBL/GenBank/DDBJ whole genome shotgun (WGS) entry which is preliminary data.</text>
</comment>
<evidence type="ECO:0000256" key="7">
    <source>
        <dbReference type="ARBA" id="ARBA00023002"/>
    </source>
</evidence>
<protein>
    <submittedName>
        <fullName evidence="12">NADH:flavin oxidoreductase</fullName>
    </submittedName>
</protein>
<evidence type="ECO:0000256" key="2">
    <source>
        <dbReference type="ARBA" id="ARBA00001966"/>
    </source>
</evidence>
<dbReference type="GO" id="GO:0051536">
    <property type="term" value="F:iron-sulfur cluster binding"/>
    <property type="evidence" value="ECO:0007669"/>
    <property type="project" value="UniProtKB-KW"/>
</dbReference>
<evidence type="ECO:0000256" key="9">
    <source>
        <dbReference type="ARBA" id="ARBA00023014"/>
    </source>
</evidence>
<dbReference type="GO" id="GO:0046872">
    <property type="term" value="F:metal ion binding"/>
    <property type="evidence" value="ECO:0007669"/>
    <property type="project" value="UniProtKB-KW"/>
</dbReference>
<dbReference type="PANTHER" id="PTHR42917">
    <property type="entry name" value="2,4-DIENOYL-COA REDUCTASE"/>
    <property type="match status" value="1"/>
</dbReference>
<dbReference type="InterPro" id="IPR013785">
    <property type="entry name" value="Aldolase_TIM"/>
</dbReference>
<keyword evidence="9" id="KW-0411">Iron-sulfur</keyword>
<keyword evidence="4" id="KW-0285">Flavoprotein</keyword>
<keyword evidence="5" id="KW-0288">FMN</keyword>
<comment type="cofactor">
    <cofactor evidence="2">
        <name>[4Fe-4S] cluster</name>
        <dbReference type="ChEBI" id="CHEBI:49883"/>
    </cofactor>
</comment>
<dbReference type="GO" id="GO:0016491">
    <property type="term" value="F:oxidoreductase activity"/>
    <property type="evidence" value="ECO:0007669"/>
    <property type="project" value="UniProtKB-KW"/>
</dbReference>
<dbReference type="InterPro" id="IPR023753">
    <property type="entry name" value="FAD/NAD-binding_dom"/>
</dbReference>
<gene>
    <name evidence="12" type="ORF">EEJ42_11750</name>
</gene>
<dbReference type="Proteomes" id="UP000275401">
    <property type="component" value="Unassembled WGS sequence"/>
</dbReference>
<evidence type="ECO:0000256" key="4">
    <source>
        <dbReference type="ARBA" id="ARBA00022630"/>
    </source>
</evidence>
<reference evidence="12 13" key="1">
    <citation type="submission" date="2018-11" db="EMBL/GenBank/DDBJ databases">
        <title>The Potential of Streptomyces as Biocontrol Agents against the Tomato grey mould, Botrytis cinerea (Gray mold) Frontiers in Microbiology.</title>
        <authorList>
            <person name="Li D."/>
        </authorList>
    </citation>
    <scope>NUCLEOTIDE SEQUENCE [LARGE SCALE GENOMIC DNA]</scope>
    <source>
        <strain evidence="12 13">NEAU-LD23</strain>
    </source>
</reference>
<dbReference type="EMBL" id="RIBZ01000154">
    <property type="protein sequence ID" value="RNG28804.1"/>
    <property type="molecule type" value="Genomic_DNA"/>
</dbReference>
<dbReference type="InterPro" id="IPR036188">
    <property type="entry name" value="FAD/NAD-bd_sf"/>
</dbReference>
<feature type="domain" description="FAD/NAD(P)-binding" evidence="11">
    <location>
        <begin position="385"/>
        <end position="621"/>
    </location>
</feature>
<keyword evidence="6" id="KW-0479">Metal-binding</keyword>
<evidence type="ECO:0000256" key="1">
    <source>
        <dbReference type="ARBA" id="ARBA00001917"/>
    </source>
</evidence>
<accession>A0A3M8WGA4</accession>
<comment type="similarity">
    <text evidence="3">In the N-terminal section; belongs to the NADH:flavin oxidoreductase/NADH oxidase family.</text>
</comment>
<name>A0A3M8WGA4_9ACTN</name>
<evidence type="ECO:0000259" key="10">
    <source>
        <dbReference type="Pfam" id="PF00724"/>
    </source>
</evidence>
<evidence type="ECO:0000259" key="11">
    <source>
        <dbReference type="Pfam" id="PF07992"/>
    </source>
</evidence>
<dbReference type="InterPro" id="IPR051793">
    <property type="entry name" value="NADH:flavin_oxidoreductase"/>
</dbReference>
<sequence length="659" mass="70372">MKLMERFRLAHLTLRNRIVSTAHSEQLAVNGLITPHLEGYHLRRARGGAGLIIAFGSASVSATAANRFNPALWDPENEPALRRMADAAHAEGTPLIAQATHRGAREVIADPDQEHVAPSGGAGFLPSGTPRVLNKEDIASLVRDYADVARRLHRCGWDGIEVTAYGTHLLEQFWSPVLNRRDDAYGGSPENRLRFGSEVLRAVRDAVSGDFVVALRMSLDTRTRRLGLSRDDLLDIAGHYDELGVVDLFDVVGSSSVTADGAVGTVPTADYPRGVYRELAARARSRLRAPVLVAGRVLDAEQAEDVVTSGDADLVGMTRAMIAEPRLAAQIHAGTAELARPCISINEGCRRVGASLTLACSVNPEVAHPELAETPLPVDPAGAGRTVIVGAGPAGIEVARVLGRSGLAVVVLEQDDSVGGGIGYALLADPHQVRQYRRWAERALSEHGVEVRLGTRATPSVVASPTLERVVFAGGSSPALPPWLESAHYEVRTDADYLAGAWEPAHDSDVVVYDPEGYSAGSVIALRLARATDRKVTLVTPLGSAGGQVETPNRIRLTKGLLRSAVRVLPYTELIRTDDSKLFLRNVVTKDTTELDAGSTVLGCGYRSPDEEQLVSLRAACPHADWHVVGDASSPGLIRHAVTGGSRLAHDILRRLGTG</sequence>
<dbReference type="Pfam" id="PF07992">
    <property type="entry name" value="Pyr_redox_2"/>
    <property type="match status" value="1"/>
</dbReference>
<keyword evidence="13" id="KW-1185">Reference proteome</keyword>
<dbReference type="Gene3D" id="3.20.20.70">
    <property type="entry name" value="Aldolase class I"/>
    <property type="match status" value="1"/>
</dbReference>
<dbReference type="Gene3D" id="3.50.50.60">
    <property type="entry name" value="FAD/NAD(P)-binding domain"/>
    <property type="match status" value="1"/>
</dbReference>
<dbReference type="InterPro" id="IPR001155">
    <property type="entry name" value="OxRdtase_FMN_N"/>
</dbReference>
<proteinExistence type="inferred from homology"/>
<comment type="cofactor">
    <cofactor evidence="1">
        <name>FMN</name>
        <dbReference type="ChEBI" id="CHEBI:58210"/>
    </cofactor>
</comment>
<keyword evidence="8" id="KW-0408">Iron</keyword>
<evidence type="ECO:0000256" key="6">
    <source>
        <dbReference type="ARBA" id="ARBA00022723"/>
    </source>
</evidence>
<evidence type="ECO:0000256" key="5">
    <source>
        <dbReference type="ARBA" id="ARBA00022643"/>
    </source>
</evidence>
<dbReference type="RefSeq" id="WP_123099883.1">
    <property type="nucleotide sequence ID" value="NZ_RIBZ01000154.1"/>
</dbReference>
<dbReference type="AlphaFoldDB" id="A0A3M8WGA4"/>